<gene>
    <name evidence="3" type="ORF">CKAN_01639100</name>
</gene>
<protein>
    <submittedName>
        <fullName evidence="3">Uncharacterized protein</fullName>
    </submittedName>
</protein>
<keyword evidence="2" id="KW-1133">Transmembrane helix</keyword>
<name>A0A3S3MPL1_9MAGN</name>
<dbReference type="Proteomes" id="UP000283530">
    <property type="component" value="Unassembled WGS sequence"/>
</dbReference>
<dbReference type="OrthoDB" id="737041at2759"/>
<dbReference type="EMBL" id="QPKB01000006">
    <property type="protein sequence ID" value="RWR87449.1"/>
    <property type="molecule type" value="Genomic_DNA"/>
</dbReference>
<comment type="caution">
    <text evidence="3">The sequence shown here is derived from an EMBL/GenBank/DDBJ whole genome shotgun (WGS) entry which is preliminary data.</text>
</comment>
<evidence type="ECO:0000313" key="4">
    <source>
        <dbReference type="Proteomes" id="UP000283530"/>
    </source>
</evidence>
<dbReference type="PANTHER" id="PTHR33625">
    <property type="entry name" value="OS08G0179900 PROTEIN"/>
    <property type="match status" value="1"/>
</dbReference>
<evidence type="ECO:0000313" key="3">
    <source>
        <dbReference type="EMBL" id="RWR87449.1"/>
    </source>
</evidence>
<feature type="region of interest" description="Disordered" evidence="1">
    <location>
        <begin position="17"/>
        <end position="41"/>
    </location>
</feature>
<evidence type="ECO:0000256" key="2">
    <source>
        <dbReference type="SAM" id="Phobius"/>
    </source>
</evidence>
<accession>A0A3S3MPL1</accession>
<dbReference type="AlphaFoldDB" id="A0A3S3MPL1"/>
<keyword evidence="4" id="KW-1185">Reference proteome</keyword>
<keyword evidence="2" id="KW-0472">Membrane</keyword>
<proteinExistence type="predicted"/>
<dbReference type="PANTHER" id="PTHR33625:SF3">
    <property type="entry name" value="OS04G0550700 PROTEIN"/>
    <property type="match status" value="1"/>
</dbReference>
<sequence length="306" mass="33834">MGGGGAILRAAGRAVGAGIGPRPVPTVKAKPKPTGFLSVPSSSVTLPVSVTSTVANNRDEEDDWERIQEEEEEVGDGIGVSGFSPRHVFGTVPSREEVETALSTLQQYTKTIENRFGSTTMKDGADQMINTTDFAHGVLHPTNSQLNWAEPALHLYNPQSAQSQAYDQMFNAFHLLQINPSIQRMVASLSSDKAVWDAVMNNEAVKELKESFYTAGSNQLESSKEESEAVTQFLRWILDNTKAKIAEIIDKIAKLMNDLFQPSEKERVTDIFMDTLRSSLMLSVMVLLVVVVTRVQRAWTRYRIPM</sequence>
<feature type="transmembrane region" description="Helical" evidence="2">
    <location>
        <begin position="276"/>
        <end position="295"/>
    </location>
</feature>
<organism evidence="3 4">
    <name type="scientific">Cinnamomum micranthum f. kanehirae</name>
    <dbReference type="NCBI Taxonomy" id="337451"/>
    <lineage>
        <taxon>Eukaryota</taxon>
        <taxon>Viridiplantae</taxon>
        <taxon>Streptophyta</taxon>
        <taxon>Embryophyta</taxon>
        <taxon>Tracheophyta</taxon>
        <taxon>Spermatophyta</taxon>
        <taxon>Magnoliopsida</taxon>
        <taxon>Magnoliidae</taxon>
        <taxon>Laurales</taxon>
        <taxon>Lauraceae</taxon>
        <taxon>Cinnamomum</taxon>
    </lineage>
</organism>
<dbReference type="STRING" id="337451.A0A3S3MPL1"/>
<evidence type="ECO:0000256" key="1">
    <source>
        <dbReference type="SAM" id="MobiDB-lite"/>
    </source>
</evidence>
<feature type="compositionally biased region" description="Low complexity" evidence="1">
    <location>
        <begin position="25"/>
        <end position="41"/>
    </location>
</feature>
<keyword evidence="2" id="KW-0812">Transmembrane</keyword>
<reference evidence="3 4" key="1">
    <citation type="journal article" date="2019" name="Nat. Plants">
        <title>Stout camphor tree genome fills gaps in understanding of flowering plant genome evolution.</title>
        <authorList>
            <person name="Chaw S.M."/>
            <person name="Liu Y.C."/>
            <person name="Wu Y.W."/>
            <person name="Wang H.Y."/>
            <person name="Lin C.I."/>
            <person name="Wu C.S."/>
            <person name="Ke H.M."/>
            <person name="Chang L.Y."/>
            <person name="Hsu C.Y."/>
            <person name="Yang H.T."/>
            <person name="Sudianto E."/>
            <person name="Hsu M.H."/>
            <person name="Wu K.P."/>
            <person name="Wang L.N."/>
            <person name="Leebens-Mack J.H."/>
            <person name="Tsai I.J."/>
        </authorList>
    </citation>
    <scope>NUCLEOTIDE SEQUENCE [LARGE SCALE GENOMIC DNA]</scope>
    <source>
        <strain evidence="4">cv. Chaw 1501</strain>
        <tissue evidence="3">Young leaves</tissue>
    </source>
</reference>